<evidence type="ECO:0000313" key="7">
    <source>
        <dbReference type="EMBL" id="KAB7497860.1"/>
    </source>
</evidence>
<comment type="caution">
    <text evidence="7">The sequence shown here is derived from an EMBL/GenBank/DDBJ whole genome shotgun (WGS) entry which is preliminary data.</text>
</comment>
<dbReference type="GO" id="GO:0016491">
    <property type="term" value="F:oxidoreductase activity"/>
    <property type="evidence" value="ECO:0007669"/>
    <property type="project" value="UniProtKB-KW"/>
</dbReference>
<dbReference type="InterPro" id="IPR039261">
    <property type="entry name" value="FNR_nucleotide-bd"/>
</dbReference>
<dbReference type="Proteomes" id="UP000326759">
    <property type="component" value="Unassembled WGS sequence"/>
</dbReference>
<keyword evidence="8" id="KW-1185">Reference proteome</keyword>
<dbReference type="CDD" id="cd06183">
    <property type="entry name" value="cyt_b5_reduct_like"/>
    <property type="match status" value="1"/>
</dbReference>
<dbReference type="PRINTS" id="PR00406">
    <property type="entry name" value="CYTB5RDTASE"/>
</dbReference>
<keyword evidence="3 5" id="KW-0274">FAD</keyword>
<keyword evidence="4" id="KW-0560">Oxidoreductase</keyword>
<dbReference type="InterPro" id="IPR001433">
    <property type="entry name" value="OxRdtase_FAD/NAD-bd"/>
</dbReference>
<dbReference type="PANTHER" id="PTHR19370">
    <property type="entry name" value="NADH-CYTOCHROME B5 REDUCTASE"/>
    <property type="match status" value="1"/>
</dbReference>
<sequence>VYPDGSMTPELNEIPVGKKLHVSFPEGSFSMKKFFQATLHATHLVLLGAGTGITPLIRLMLEALKNEVKTLFVLFNRTEDDIPWKAELDAVVVTHPKLFRVSHVLSNPSSLWKNFKGHIRRDLLEELLPPIFPIMGEDSEVLPFIAICGPNPFTKLGLSLLEEMGCSSENIFAFTG</sequence>
<dbReference type="GO" id="GO:0005739">
    <property type="term" value="C:mitochondrion"/>
    <property type="evidence" value="ECO:0007669"/>
    <property type="project" value="TreeGrafter"/>
</dbReference>
<feature type="binding site" evidence="5">
    <location>
        <position position="54"/>
    </location>
    <ligand>
        <name>FAD</name>
        <dbReference type="ChEBI" id="CHEBI:57692"/>
    </ligand>
</feature>
<evidence type="ECO:0000256" key="3">
    <source>
        <dbReference type="ARBA" id="ARBA00022827"/>
    </source>
</evidence>
<accession>A0A5N5SYV5</accession>
<name>A0A5N5SYV5_9CRUS</name>
<dbReference type="PANTHER" id="PTHR19370:SF185">
    <property type="entry name" value="NADH-CYTOCHROME B5 REDUCTASE"/>
    <property type="match status" value="1"/>
</dbReference>
<dbReference type="SUPFAM" id="SSF52343">
    <property type="entry name" value="Ferredoxin reductase-like, C-terminal NADP-linked domain"/>
    <property type="match status" value="1"/>
</dbReference>
<dbReference type="Gene3D" id="3.40.50.80">
    <property type="entry name" value="Nucleotide-binding domain of ferredoxin-NADP reductase (FNR) module"/>
    <property type="match status" value="1"/>
</dbReference>
<evidence type="ECO:0000259" key="6">
    <source>
        <dbReference type="Pfam" id="PF00175"/>
    </source>
</evidence>
<dbReference type="OrthoDB" id="260519at2759"/>
<evidence type="ECO:0000256" key="5">
    <source>
        <dbReference type="PIRSR" id="PIRSR601834-1"/>
    </source>
</evidence>
<evidence type="ECO:0000256" key="1">
    <source>
        <dbReference type="ARBA" id="ARBA00001974"/>
    </source>
</evidence>
<dbReference type="InterPro" id="IPR001834">
    <property type="entry name" value="CBR-like"/>
</dbReference>
<reference evidence="7 8" key="1">
    <citation type="journal article" date="2019" name="PLoS Biol.">
        <title>Sex chromosomes control vertical transmission of feminizing Wolbachia symbionts in an isopod.</title>
        <authorList>
            <person name="Becking T."/>
            <person name="Chebbi M.A."/>
            <person name="Giraud I."/>
            <person name="Moumen B."/>
            <person name="Laverre T."/>
            <person name="Caubet Y."/>
            <person name="Peccoud J."/>
            <person name="Gilbert C."/>
            <person name="Cordaux R."/>
        </authorList>
    </citation>
    <scope>NUCLEOTIDE SEQUENCE [LARGE SCALE GENOMIC DNA]</scope>
    <source>
        <strain evidence="7">ANa2</strain>
        <tissue evidence="7">Whole body excluding digestive tract and cuticle</tissue>
    </source>
</reference>
<dbReference type="GO" id="GO:0071949">
    <property type="term" value="F:FAD binding"/>
    <property type="evidence" value="ECO:0007669"/>
    <property type="project" value="TreeGrafter"/>
</dbReference>
<dbReference type="Pfam" id="PF00175">
    <property type="entry name" value="NAD_binding_1"/>
    <property type="match status" value="1"/>
</dbReference>
<feature type="non-terminal residue" evidence="7">
    <location>
        <position position="1"/>
    </location>
</feature>
<proteinExistence type="predicted"/>
<gene>
    <name evidence="7" type="primary">Cyb5r4</name>
    <name evidence="7" type="ORF">Anas_03018</name>
</gene>
<evidence type="ECO:0000256" key="2">
    <source>
        <dbReference type="ARBA" id="ARBA00022630"/>
    </source>
</evidence>
<dbReference type="AlphaFoldDB" id="A0A5N5SYV5"/>
<feature type="domain" description="Oxidoreductase FAD/NAD(P)-binding" evidence="6">
    <location>
        <begin position="46"/>
        <end position="155"/>
    </location>
</feature>
<protein>
    <submittedName>
        <fullName evidence="7">Cytochrome b5 reductase 4</fullName>
    </submittedName>
</protein>
<evidence type="ECO:0000313" key="8">
    <source>
        <dbReference type="Proteomes" id="UP000326759"/>
    </source>
</evidence>
<evidence type="ECO:0000256" key="4">
    <source>
        <dbReference type="ARBA" id="ARBA00023002"/>
    </source>
</evidence>
<organism evidence="7 8">
    <name type="scientific">Armadillidium nasatum</name>
    <dbReference type="NCBI Taxonomy" id="96803"/>
    <lineage>
        <taxon>Eukaryota</taxon>
        <taxon>Metazoa</taxon>
        <taxon>Ecdysozoa</taxon>
        <taxon>Arthropoda</taxon>
        <taxon>Crustacea</taxon>
        <taxon>Multicrustacea</taxon>
        <taxon>Malacostraca</taxon>
        <taxon>Eumalacostraca</taxon>
        <taxon>Peracarida</taxon>
        <taxon>Isopoda</taxon>
        <taxon>Oniscidea</taxon>
        <taxon>Crinocheta</taxon>
        <taxon>Armadillidiidae</taxon>
        <taxon>Armadillidium</taxon>
    </lineage>
</organism>
<comment type="cofactor">
    <cofactor evidence="1 5">
        <name>FAD</name>
        <dbReference type="ChEBI" id="CHEBI:57692"/>
    </cofactor>
</comment>
<dbReference type="EMBL" id="SEYY01019834">
    <property type="protein sequence ID" value="KAB7497860.1"/>
    <property type="molecule type" value="Genomic_DNA"/>
</dbReference>
<keyword evidence="2 5" id="KW-0285">Flavoprotein</keyword>
<feature type="binding site" evidence="5">
    <location>
        <position position="7"/>
    </location>
    <ligand>
        <name>FAD</name>
        <dbReference type="ChEBI" id="CHEBI:57692"/>
    </ligand>
</feature>